<feature type="region of interest" description="Disordered" evidence="1">
    <location>
        <begin position="38"/>
        <end position="81"/>
    </location>
</feature>
<protein>
    <submittedName>
        <fullName evidence="2">Uncharacterized protein</fullName>
    </submittedName>
</protein>
<reference evidence="2 3" key="1">
    <citation type="journal article" name="Sci. Rep.">
        <title>Genome-scale phylogenetic analyses confirm Olpidium as the closest living zoosporic fungus to the non-flagellated, terrestrial fungi.</title>
        <authorList>
            <person name="Chang Y."/>
            <person name="Rochon D."/>
            <person name="Sekimoto S."/>
            <person name="Wang Y."/>
            <person name="Chovatia M."/>
            <person name="Sandor L."/>
            <person name="Salamov A."/>
            <person name="Grigoriev I.V."/>
            <person name="Stajich J.E."/>
            <person name="Spatafora J.W."/>
        </authorList>
    </citation>
    <scope>NUCLEOTIDE SEQUENCE [LARGE SCALE GENOMIC DNA]</scope>
    <source>
        <strain evidence="2">S191</strain>
    </source>
</reference>
<name>A0A8H8A1I2_9FUNG</name>
<dbReference type="AlphaFoldDB" id="A0A8H8A1I2"/>
<organism evidence="2 3">
    <name type="scientific">Olpidium bornovanus</name>
    <dbReference type="NCBI Taxonomy" id="278681"/>
    <lineage>
        <taxon>Eukaryota</taxon>
        <taxon>Fungi</taxon>
        <taxon>Fungi incertae sedis</taxon>
        <taxon>Olpidiomycota</taxon>
        <taxon>Olpidiomycotina</taxon>
        <taxon>Olpidiomycetes</taxon>
        <taxon>Olpidiales</taxon>
        <taxon>Olpidiaceae</taxon>
        <taxon>Olpidium</taxon>
    </lineage>
</organism>
<evidence type="ECO:0000313" key="2">
    <source>
        <dbReference type="EMBL" id="KAG5463216.1"/>
    </source>
</evidence>
<sequence length="136" mass="14262">MRTGGVDKGRGVESGLSHVRGGGRVCRVRRAGCGSAATLRSGTKRRPFSAPLPVPGFPRSFPSVHRTRAGPALRRGRSGGVPSPPRFPLLGVLSFLVLLFTARARGPHRAADGAGSSPPCSPFFVPRFFSVLGSPF</sequence>
<accession>A0A8H8A1I2</accession>
<dbReference type="EMBL" id="JAEFCI010000960">
    <property type="protein sequence ID" value="KAG5463216.1"/>
    <property type="molecule type" value="Genomic_DNA"/>
</dbReference>
<keyword evidence="3" id="KW-1185">Reference proteome</keyword>
<dbReference type="Proteomes" id="UP000673691">
    <property type="component" value="Unassembled WGS sequence"/>
</dbReference>
<proteinExistence type="predicted"/>
<evidence type="ECO:0000256" key="1">
    <source>
        <dbReference type="SAM" id="MobiDB-lite"/>
    </source>
</evidence>
<evidence type="ECO:0000313" key="3">
    <source>
        <dbReference type="Proteomes" id="UP000673691"/>
    </source>
</evidence>
<comment type="caution">
    <text evidence="2">The sequence shown here is derived from an EMBL/GenBank/DDBJ whole genome shotgun (WGS) entry which is preliminary data.</text>
</comment>
<gene>
    <name evidence="2" type="ORF">BJ554DRAFT_939</name>
</gene>